<dbReference type="KEGG" id="sct:SCAT_4714"/>
<dbReference type="KEGG" id="scy:SCATT_47080"/>
<dbReference type="OrthoDB" id="3531052at2"/>
<sequence length="174" mass="19224">MNDSPTAHGGCHVVYTKYDGSLHWNFAGLERLGEDEHGVWLGAPAGSQGRRGYEPPVTYDHAFTLLFPRDAWWTATFNAPPTDIEVYCDITTVPVWREATVSMVDLDLDVIRRRDGTVYVDDEHEFAEHQARYGYPPEVVEAARRTAGELLEAVGAGTGPFGGACRGWLERVGG</sequence>
<dbReference type="GO" id="GO:0016787">
    <property type="term" value="F:hydrolase activity"/>
    <property type="evidence" value="ECO:0007669"/>
    <property type="project" value="UniProtKB-KW"/>
</dbReference>
<evidence type="ECO:0000259" key="2">
    <source>
        <dbReference type="Pfam" id="PF04167"/>
    </source>
</evidence>
<gene>
    <name evidence="3" type="ordered locus">SCATT_47080</name>
</gene>
<dbReference type="Proteomes" id="UP000007842">
    <property type="component" value="Chromosome"/>
</dbReference>
<dbReference type="RefSeq" id="WP_014145418.1">
    <property type="nucleotide sequence ID" value="NC_016111.1"/>
</dbReference>
<evidence type="ECO:0000313" key="4">
    <source>
        <dbReference type="Proteomes" id="UP000007842"/>
    </source>
</evidence>
<dbReference type="AlphaFoldDB" id="F8JWS5"/>
<dbReference type="STRING" id="1003195.SCATT_47080"/>
<dbReference type="InterPro" id="IPR035930">
    <property type="entry name" value="FomD-like_sf"/>
</dbReference>
<accession>F8JWS5</accession>
<dbReference type="PANTHER" id="PTHR39159:SF1">
    <property type="entry name" value="UPF0374 PROTEIN YGAC"/>
    <property type="match status" value="1"/>
</dbReference>
<name>F8JWS5_STREN</name>
<dbReference type="Gene3D" id="2.40.380.10">
    <property type="entry name" value="FomD-like"/>
    <property type="match status" value="1"/>
</dbReference>
<dbReference type="InterPro" id="IPR050212">
    <property type="entry name" value="Ntdp-like"/>
</dbReference>
<accession>G8WT56</accession>
<feature type="domain" description="DUF402" evidence="2">
    <location>
        <begin position="53"/>
        <end position="157"/>
    </location>
</feature>
<dbReference type="PATRIC" id="fig|1003195.11.peg.6148"/>
<dbReference type="HOGENOM" id="CLU_120820_0_0_11"/>
<dbReference type="SUPFAM" id="SSF159234">
    <property type="entry name" value="FomD-like"/>
    <property type="match status" value="1"/>
</dbReference>
<dbReference type="InterPro" id="IPR007295">
    <property type="entry name" value="DUF402"/>
</dbReference>
<dbReference type="PANTHER" id="PTHR39159">
    <property type="match status" value="1"/>
</dbReference>
<dbReference type="eggNOG" id="COG3557">
    <property type="taxonomic scope" value="Bacteria"/>
</dbReference>
<reference evidence="4" key="1">
    <citation type="submission" date="2011-12" db="EMBL/GenBank/DDBJ databases">
        <title>Complete genome sequence of Streptomyces cattleya strain DSM 46488.</title>
        <authorList>
            <person name="Ou H.-Y."/>
            <person name="Li P."/>
            <person name="Zhao C."/>
            <person name="O'Hagan D."/>
            <person name="Deng Z."/>
        </authorList>
    </citation>
    <scope>NUCLEOTIDE SEQUENCE [LARGE SCALE GENOMIC DNA]</scope>
    <source>
        <strain evidence="4">ATCC 35852 / DSM 46488 / JCM 4925 / NBRC 14057 / NRRL 8057</strain>
    </source>
</reference>
<evidence type="ECO:0000313" key="3">
    <source>
        <dbReference type="EMBL" id="AEW97079.1"/>
    </source>
</evidence>
<organism evidence="3 4">
    <name type="scientific">Streptantibioticus cattleyicolor (strain ATCC 35852 / DSM 46488 / JCM 4925 / NBRC 14057 / NRRL 8057)</name>
    <name type="common">Streptomyces cattleya</name>
    <dbReference type="NCBI Taxonomy" id="1003195"/>
    <lineage>
        <taxon>Bacteria</taxon>
        <taxon>Bacillati</taxon>
        <taxon>Actinomycetota</taxon>
        <taxon>Actinomycetes</taxon>
        <taxon>Kitasatosporales</taxon>
        <taxon>Streptomycetaceae</taxon>
        <taxon>Streptantibioticus</taxon>
    </lineage>
</organism>
<keyword evidence="1" id="KW-0378">Hydrolase</keyword>
<dbReference type="EMBL" id="CP003219">
    <property type="protein sequence ID" value="AEW97079.1"/>
    <property type="molecule type" value="Genomic_DNA"/>
</dbReference>
<keyword evidence="4" id="KW-1185">Reference proteome</keyword>
<proteinExistence type="predicted"/>
<evidence type="ECO:0000256" key="1">
    <source>
        <dbReference type="ARBA" id="ARBA00022801"/>
    </source>
</evidence>
<protein>
    <recommendedName>
        <fullName evidence="2">DUF402 domain-containing protein</fullName>
    </recommendedName>
</protein>
<dbReference type="Pfam" id="PF04167">
    <property type="entry name" value="DUF402"/>
    <property type="match status" value="1"/>
</dbReference>